<name>A0A3A6R7G8_9VIBR</name>
<dbReference type="AlphaFoldDB" id="A0A3A6R7G8"/>
<gene>
    <name evidence="2" type="ORF">DZ860_07470</name>
</gene>
<dbReference type="Proteomes" id="UP000273252">
    <property type="component" value="Unassembled WGS sequence"/>
</dbReference>
<organism evidence="2 3">
    <name type="scientific">Vibrio sinensis</name>
    <dbReference type="NCBI Taxonomy" id="2302434"/>
    <lineage>
        <taxon>Bacteria</taxon>
        <taxon>Pseudomonadati</taxon>
        <taxon>Pseudomonadota</taxon>
        <taxon>Gammaproteobacteria</taxon>
        <taxon>Vibrionales</taxon>
        <taxon>Vibrionaceae</taxon>
        <taxon>Vibrio</taxon>
    </lineage>
</organism>
<evidence type="ECO:0000256" key="1">
    <source>
        <dbReference type="SAM" id="SignalP"/>
    </source>
</evidence>
<sequence length="175" mass="19527">MKKTIFTLALTLTSTLAIAQGIDHSSMEHGEMKHGKMMKEMDHSNMMNMHGMSKVGMPAKGAKPDKVVHVILADDMSITFKKEVNIEPNDVVQFVVMNTGNQPHEFSIGSKDELTAHREMMAKMKGMEHDTNSSIIVQPKKARQFVWHFHGDNKVEIACNLADHANAGMVKKLTL</sequence>
<dbReference type="EMBL" id="QVMU01000004">
    <property type="protein sequence ID" value="RJX72982.1"/>
    <property type="molecule type" value="Genomic_DNA"/>
</dbReference>
<accession>A0A3A6R7G8</accession>
<dbReference type="SUPFAM" id="SSF49503">
    <property type="entry name" value="Cupredoxins"/>
    <property type="match status" value="1"/>
</dbReference>
<keyword evidence="3" id="KW-1185">Reference proteome</keyword>
<proteinExistence type="predicted"/>
<evidence type="ECO:0000313" key="3">
    <source>
        <dbReference type="Proteomes" id="UP000273252"/>
    </source>
</evidence>
<reference evidence="2 3" key="1">
    <citation type="submission" date="2018-08" db="EMBL/GenBank/DDBJ databases">
        <title>Vibrio isolated from the Eastern China Marginal Seas.</title>
        <authorList>
            <person name="Li Y."/>
        </authorList>
    </citation>
    <scope>NUCLEOTIDE SEQUENCE [LARGE SCALE GENOMIC DNA]</scope>
    <source>
        <strain evidence="2 3">BEI233</strain>
    </source>
</reference>
<dbReference type="Gene3D" id="2.60.40.420">
    <property type="entry name" value="Cupredoxins - blue copper proteins"/>
    <property type="match status" value="1"/>
</dbReference>
<comment type="caution">
    <text evidence="2">The sequence shown here is derived from an EMBL/GenBank/DDBJ whole genome shotgun (WGS) entry which is preliminary data.</text>
</comment>
<keyword evidence="1" id="KW-0732">Signal</keyword>
<protein>
    <submittedName>
        <fullName evidence="2">Copper-binding protein</fullName>
    </submittedName>
</protein>
<dbReference type="InterPro" id="IPR008972">
    <property type="entry name" value="Cupredoxin"/>
</dbReference>
<dbReference type="OrthoDB" id="9816061at2"/>
<dbReference type="RefSeq" id="WP_120030304.1">
    <property type="nucleotide sequence ID" value="NZ_QVMU01000004.1"/>
</dbReference>
<feature type="chain" id="PRO_5017362447" evidence="1">
    <location>
        <begin position="20"/>
        <end position="175"/>
    </location>
</feature>
<feature type="signal peptide" evidence="1">
    <location>
        <begin position="1"/>
        <end position="19"/>
    </location>
</feature>
<evidence type="ECO:0000313" key="2">
    <source>
        <dbReference type="EMBL" id="RJX72982.1"/>
    </source>
</evidence>